<dbReference type="Proteomes" id="UP000516764">
    <property type="component" value="Chromosome"/>
</dbReference>
<dbReference type="Pfam" id="PF04932">
    <property type="entry name" value="Wzy_C"/>
    <property type="match status" value="1"/>
</dbReference>
<dbReference type="PANTHER" id="PTHR37422">
    <property type="entry name" value="TEICHURONIC ACID BIOSYNTHESIS PROTEIN TUAE"/>
    <property type="match status" value="1"/>
</dbReference>
<evidence type="ECO:0000313" key="8">
    <source>
        <dbReference type="Proteomes" id="UP000516764"/>
    </source>
</evidence>
<protein>
    <submittedName>
        <fullName evidence="7">O-antigen ligase family protein</fullName>
    </submittedName>
</protein>
<dbReference type="PANTHER" id="PTHR37422:SF17">
    <property type="entry name" value="O-ANTIGEN LIGASE"/>
    <property type="match status" value="1"/>
</dbReference>
<feature type="transmembrane region" description="Helical" evidence="5">
    <location>
        <begin position="12"/>
        <end position="28"/>
    </location>
</feature>
<dbReference type="InterPro" id="IPR007016">
    <property type="entry name" value="O-antigen_ligase-rel_domated"/>
</dbReference>
<feature type="transmembrane region" description="Helical" evidence="5">
    <location>
        <begin position="199"/>
        <end position="228"/>
    </location>
</feature>
<feature type="transmembrane region" description="Helical" evidence="5">
    <location>
        <begin position="88"/>
        <end position="105"/>
    </location>
</feature>
<sequence length="409" mass="47693">MKGNILCLKKDFLLIVAFILFGLIPLTSFRLESIFTFIFFLILMFHAIINRKKKGLKNKWLFVLNASLFFVLLISLIDGVNVLTYKKLEQMASLLIFPIFFYFLSKEGSDKNKELFKLWKSVFVISTFILTLICFYLISQYSNPRYPNLDSNFFKNAIIHSQYFSRHPAYISIYLNISILISLDRIIRTENKIISSLMLATFLLLLFLFSVKMAIIALFLSIIIFLFFTLNLKLFFKRASFLLIPIILFIAFAPPKFNRFSNLFKTEVFNQNTQYNSIFIHKQTIISAIKIFKDNLLFGVGIEKSNMLVNNSVREVFKHNPNVVYNSHNQYLSYGLHAGLLGLIVLCLVIYFALRNSFSSDRVMFAILLYFSIIFLTENVLERQSGLILFAFLINIVPNLRTEKTYIRN</sequence>
<evidence type="ECO:0000313" key="7">
    <source>
        <dbReference type="EMBL" id="QOD59675.1"/>
    </source>
</evidence>
<dbReference type="RefSeq" id="WP_088352349.1">
    <property type="nucleotide sequence ID" value="NZ_CP061813.1"/>
</dbReference>
<reference evidence="7 8" key="1">
    <citation type="journal article" date="2016" name="Int. J. Syst. Evol. Microbiol.">
        <title>Polaribacter haliotis sp. nov., isolated from the gut of abalone Haliotis discus hannai.</title>
        <authorList>
            <person name="Kim Y.O."/>
            <person name="Park I.S."/>
            <person name="Park S."/>
            <person name="Nam B.H."/>
            <person name="Park J.M."/>
            <person name="Kim D.G."/>
            <person name="Yoon J.H."/>
        </authorList>
    </citation>
    <scope>NUCLEOTIDE SEQUENCE [LARGE SCALE GENOMIC DNA]</scope>
    <source>
        <strain evidence="7 8">KCTC 52418</strain>
    </source>
</reference>
<feature type="transmembrane region" description="Helical" evidence="5">
    <location>
        <begin position="61"/>
        <end position="82"/>
    </location>
</feature>
<feature type="transmembrane region" description="Helical" evidence="5">
    <location>
        <begin position="34"/>
        <end position="49"/>
    </location>
</feature>
<proteinExistence type="predicted"/>
<dbReference type="AlphaFoldDB" id="A0A7L8ACD5"/>
<keyword evidence="7" id="KW-0436">Ligase</keyword>
<feature type="transmembrane region" description="Helical" evidence="5">
    <location>
        <begin position="234"/>
        <end position="253"/>
    </location>
</feature>
<dbReference type="EMBL" id="CP061813">
    <property type="protein sequence ID" value="QOD59675.1"/>
    <property type="molecule type" value="Genomic_DNA"/>
</dbReference>
<feature type="transmembrane region" description="Helical" evidence="5">
    <location>
        <begin position="169"/>
        <end position="187"/>
    </location>
</feature>
<evidence type="ECO:0000256" key="4">
    <source>
        <dbReference type="ARBA" id="ARBA00023136"/>
    </source>
</evidence>
<feature type="transmembrane region" description="Helical" evidence="5">
    <location>
        <begin position="363"/>
        <end position="381"/>
    </location>
</feature>
<evidence type="ECO:0000256" key="1">
    <source>
        <dbReference type="ARBA" id="ARBA00004141"/>
    </source>
</evidence>
<name>A0A7L8ACD5_9FLAO</name>
<feature type="transmembrane region" description="Helical" evidence="5">
    <location>
        <begin position="331"/>
        <end position="351"/>
    </location>
</feature>
<dbReference type="GO" id="GO:0016874">
    <property type="term" value="F:ligase activity"/>
    <property type="evidence" value="ECO:0007669"/>
    <property type="project" value="UniProtKB-KW"/>
</dbReference>
<keyword evidence="3 5" id="KW-1133">Transmembrane helix</keyword>
<dbReference type="InterPro" id="IPR051533">
    <property type="entry name" value="WaaL-like"/>
</dbReference>
<evidence type="ECO:0000256" key="3">
    <source>
        <dbReference type="ARBA" id="ARBA00022989"/>
    </source>
</evidence>
<evidence type="ECO:0000256" key="5">
    <source>
        <dbReference type="SAM" id="Phobius"/>
    </source>
</evidence>
<accession>A0A7L8ACD5</accession>
<keyword evidence="2 5" id="KW-0812">Transmembrane</keyword>
<dbReference type="OrthoDB" id="1631746at2"/>
<keyword evidence="4 5" id="KW-0472">Membrane</keyword>
<feature type="domain" description="O-antigen ligase-related" evidence="6">
    <location>
        <begin position="198"/>
        <end position="346"/>
    </location>
</feature>
<gene>
    <name evidence="7" type="ORF">H9I45_09930</name>
</gene>
<feature type="transmembrane region" description="Helical" evidence="5">
    <location>
        <begin position="117"/>
        <end position="138"/>
    </location>
</feature>
<dbReference type="KEGG" id="phal:H9I45_09930"/>
<evidence type="ECO:0000259" key="6">
    <source>
        <dbReference type="Pfam" id="PF04932"/>
    </source>
</evidence>
<evidence type="ECO:0000256" key="2">
    <source>
        <dbReference type="ARBA" id="ARBA00022692"/>
    </source>
</evidence>
<dbReference type="GO" id="GO:0016020">
    <property type="term" value="C:membrane"/>
    <property type="evidence" value="ECO:0007669"/>
    <property type="project" value="UniProtKB-SubCell"/>
</dbReference>
<organism evidence="7 8">
    <name type="scientific">Polaribacter haliotis</name>
    <dbReference type="NCBI Taxonomy" id="1888915"/>
    <lineage>
        <taxon>Bacteria</taxon>
        <taxon>Pseudomonadati</taxon>
        <taxon>Bacteroidota</taxon>
        <taxon>Flavobacteriia</taxon>
        <taxon>Flavobacteriales</taxon>
        <taxon>Flavobacteriaceae</taxon>
    </lineage>
</organism>
<keyword evidence="8" id="KW-1185">Reference proteome</keyword>
<comment type="subcellular location">
    <subcellularLocation>
        <location evidence="1">Membrane</location>
        <topology evidence="1">Multi-pass membrane protein</topology>
    </subcellularLocation>
</comment>